<evidence type="ECO:0000259" key="2">
    <source>
        <dbReference type="PROSITE" id="PS50110"/>
    </source>
</evidence>
<dbReference type="PROSITE" id="PS50110">
    <property type="entry name" value="RESPONSE_REGULATORY"/>
    <property type="match status" value="1"/>
</dbReference>
<dbReference type="RefSeq" id="WP_051698082.1">
    <property type="nucleotide sequence ID" value="NZ_CP017057.1"/>
</dbReference>
<keyword evidence="1" id="KW-0597">Phosphoprotein</keyword>
<sequence length="130" mass="14002">MTTQSGVALPLEGRRILIVEDEYFQAREIALALTRAGAEVIGPTGRAEDVPDLIASGGVDAAMLDINLGQGASFEVARSLRQRETPFLFLTGYDVSIIPDDLSEPPRLEKPVDQARLVDQLAGLVRAQIS</sequence>
<dbReference type="InterPro" id="IPR001789">
    <property type="entry name" value="Sig_transdc_resp-reg_receiver"/>
</dbReference>
<dbReference type="InterPro" id="IPR011006">
    <property type="entry name" value="CheY-like_superfamily"/>
</dbReference>
<dbReference type="PATRIC" id="fig|39960.10.peg.836"/>
<feature type="domain" description="Response regulatory" evidence="2">
    <location>
        <begin position="15"/>
        <end position="125"/>
    </location>
</feature>
<evidence type="ECO:0000256" key="1">
    <source>
        <dbReference type="PROSITE-ProRule" id="PRU00169"/>
    </source>
</evidence>
<organism evidence="3 4">
    <name type="scientific">Erythrobacter litoralis</name>
    <dbReference type="NCBI Taxonomy" id="39960"/>
    <lineage>
        <taxon>Bacteria</taxon>
        <taxon>Pseudomonadati</taxon>
        <taxon>Pseudomonadota</taxon>
        <taxon>Alphaproteobacteria</taxon>
        <taxon>Sphingomonadales</taxon>
        <taxon>Erythrobacteraceae</taxon>
        <taxon>Erythrobacter/Porphyrobacter group</taxon>
        <taxon>Erythrobacter</taxon>
    </lineage>
</organism>
<dbReference type="GO" id="GO:0000160">
    <property type="term" value="P:phosphorelay signal transduction system"/>
    <property type="evidence" value="ECO:0007669"/>
    <property type="project" value="InterPro"/>
</dbReference>
<name>A0A074MJE0_9SPHN</name>
<dbReference type="KEGG" id="elq:Ga0102493_111752"/>
<gene>
    <name evidence="3" type="ORF">EH32_14125</name>
</gene>
<dbReference type="Proteomes" id="UP000027866">
    <property type="component" value="Unassembled WGS sequence"/>
</dbReference>
<dbReference type="Pfam" id="PF00072">
    <property type="entry name" value="Response_reg"/>
    <property type="match status" value="1"/>
</dbReference>
<dbReference type="SMART" id="SM00448">
    <property type="entry name" value="REC"/>
    <property type="match status" value="1"/>
</dbReference>
<proteinExistence type="predicted"/>
<keyword evidence="4" id="KW-1185">Reference proteome</keyword>
<dbReference type="EMBL" id="JMIX01000008">
    <property type="protein sequence ID" value="KEO92925.1"/>
    <property type="molecule type" value="Genomic_DNA"/>
</dbReference>
<comment type="caution">
    <text evidence="3">The sequence shown here is derived from an EMBL/GenBank/DDBJ whole genome shotgun (WGS) entry which is preliminary data.</text>
</comment>
<reference evidence="3 4" key="1">
    <citation type="submission" date="2014-04" db="EMBL/GenBank/DDBJ databases">
        <title>A comprehensive comparison of genomes of Erythrobacter spp. Strains.</title>
        <authorList>
            <person name="Zheng Q."/>
        </authorList>
    </citation>
    <scope>NUCLEOTIDE SEQUENCE [LARGE SCALE GENOMIC DNA]</scope>
    <source>
        <strain evidence="3 4">DSM 8509</strain>
    </source>
</reference>
<dbReference type="SUPFAM" id="SSF52172">
    <property type="entry name" value="CheY-like"/>
    <property type="match status" value="1"/>
</dbReference>
<evidence type="ECO:0000313" key="3">
    <source>
        <dbReference type="EMBL" id="KEO92925.1"/>
    </source>
</evidence>
<feature type="modified residue" description="4-aspartylphosphate" evidence="1">
    <location>
        <position position="65"/>
    </location>
</feature>
<evidence type="ECO:0000313" key="4">
    <source>
        <dbReference type="Proteomes" id="UP000027866"/>
    </source>
</evidence>
<dbReference type="OrthoDB" id="9801651at2"/>
<accession>A0A074MJE0</accession>
<protein>
    <recommendedName>
        <fullName evidence="2">Response regulatory domain-containing protein</fullName>
    </recommendedName>
</protein>
<dbReference type="AlphaFoldDB" id="A0A074MJE0"/>
<dbReference type="Gene3D" id="3.40.50.2300">
    <property type="match status" value="1"/>
</dbReference>